<dbReference type="Pfam" id="PF13411">
    <property type="entry name" value="MerR_1"/>
    <property type="match status" value="1"/>
</dbReference>
<dbReference type="Gene3D" id="1.10.490.50">
    <property type="entry name" value="Antibiotic binding domain of TipA-like multidrug resistance regulators"/>
    <property type="match status" value="1"/>
</dbReference>
<keyword evidence="3" id="KW-0010">Activator</keyword>
<dbReference type="AlphaFoldDB" id="A0A7K0C633"/>
<dbReference type="InterPro" id="IPR047057">
    <property type="entry name" value="MerR_fam"/>
</dbReference>
<evidence type="ECO:0000259" key="5">
    <source>
        <dbReference type="PROSITE" id="PS50937"/>
    </source>
</evidence>
<evidence type="ECO:0000313" key="7">
    <source>
        <dbReference type="Proteomes" id="UP000487268"/>
    </source>
</evidence>
<sequence length="267" mass="28689">MDDVAGHGELTVGAAAAHAGVTVRTLHHWDALGLVRPSGRTAGGYRLYSAADVARIHRVLVYRELGLPLDDIRGLLDAPAADMAVPLRQQRAQLLDRIARLQAMVDAVDRLMEAASAGILLSAEEQVAIFGQRWEPSWAAGARDRWGGTAQWTQYAERAAGMTREDWQRVAAGVAALEGDLAAAKRAGVRPGSGEANALAERHRASIGVYFDCTHAMHVCLGRKYAADPGFAAYYDAIEPGLAGWLRDVIDANARDRGIDPDSATWT</sequence>
<dbReference type="SUPFAM" id="SSF89082">
    <property type="entry name" value="Antibiotic binding domain of TipA-like multidrug resistance regulators"/>
    <property type="match status" value="1"/>
</dbReference>
<dbReference type="GO" id="GO:0003677">
    <property type="term" value="F:DNA binding"/>
    <property type="evidence" value="ECO:0007669"/>
    <property type="project" value="UniProtKB-KW"/>
</dbReference>
<keyword evidence="4" id="KW-0804">Transcription</keyword>
<dbReference type="InterPro" id="IPR012925">
    <property type="entry name" value="TipAS_dom"/>
</dbReference>
<comment type="caution">
    <text evidence="6">The sequence shown here is derived from an EMBL/GenBank/DDBJ whole genome shotgun (WGS) entry which is preliminary data.</text>
</comment>
<keyword evidence="1" id="KW-0805">Transcription regulation</keyword>
<name>A0A7K0C633_9ACTN</name>
<dbReference type="SMART" id="SM00422">
    <property type="entry name" value="HTH_MERR"/>
    <property type="match status" value="1"/>
</dbReference>
<dbReference type="PROSITE" id="PS50937">
    <property type="entry name" value="HTH_MERR_2"/>
    <property type="match status" value="1"/>
</dbReference>
<dbReference type="Proteomes" id="UP000487268">
    <property type="component" value="Unassembled WGS sequence"/>
</dbReference>
<dbReference type="Gene3D" id="1.10.1660.10">
    <property type="match status" value="1"/>
</dbReference>
<feature type="domain" description="HTH merR-type" evidence="5">
    <location>
        <begin position="9"/>
        <end position="78"/>
    </location>
</feature>
<dbReference type="PRINTS" id="PR00040">
    <property type="entry name" value="HTHMERR"/>
</dbReference>
<evidence type="ECO:0000256" key="1">
    <source>
        <dbReference type="ARBA" id="ARBA00023015"/>
    </source>
</evidence>
<dbReference type="InterPro" id="IPR009061">
    <property type="entry name" value="DNA-bd_dom_put_sf"/>
</dbReference>
<dbReference type="SUPFAM" id="SSF46955">
    <property type="entry name" value="Putative DNA-binding domain"/>
    <property type="match status" value="1"/>
</dbReference>
<dbReference type="PANTHER" id="PTHR30204:SF90">
    <property type="entry name" value="HTH-TYPE TRANSCRIPTIONAL ACTIVATOR MTA"/>
    <property type="match status" value="1"/>
</dbReference>
<dbReference type="Pfam" id="PF07739">
    <property type="entry name" value="TipAS"/>
    <property type="match status" value="1"/>
</dbReference>
<evidence type="ECO:0000313" key="6">
    <source>
        <dbReference type="EMBL" id="MQY08917.1"/>
    </source>
</evidence>
<dbReference type="InterPro" id="IPR036244">
    <property type="entry name" value="TipA-like_antibiotic-bd"/>
</dbReference>
<keyword evidence="2" id="KW-0238">DNA-binding</keyword>
<evidence type="ECO:0000256" key="2">
    <source>
        <dbReference type="ARBA" id="ARBA00023125"/>
    </source>
</evidence>
<dbReference type="PANTHER" id="PTHR30204">
    <property type="entry name" value="REDOX-CYCLING DRUG-SENSING TRANSCRIPTIONAL ACTIVATOR SOXR"/>
    <property type="match status" value="1"/>
</dbReference>
<accession>A0A7K0C633</accession>
<dbReference type="CDD" id="cd01106">
    <property type="entry name" value="HTH_TipAL-Mta"/>
    <property type="match status" value="1"/>
</dbReference>
<dbReference type="RefSeq" id="WP_153540865.1">
    <property type="nucleotide sequence ID" value="NZ_WEGH01000005.1"/>
</dbReference>
<gene>
    <name evidence="6" type="primary">tipA</name>
    <name evidence="6" type="ORF">ACRB68_70280</name>
</gene>
<dbReference type="InterPro" id="IPR000551">
    <property type="entry name" value="MerR-type_HTH_dom"/>
</dbReference>
<dbReference type="EMBL" id="WEGH01000005">
    <property type="protein sequence ID" value="MQY08917.1"/>
    <property type="molecule type" value="Genomic_DNA"/>
</dbReference>
<evidence type="ECO:0000256" key="4">
    <source>
        <dbReference type="ARBA" id="ARBA00023163"/>
    </source>
</evidence>
<keyword evidence="7" id="KW-1185">Reference proteome</keyword>
<protein>
    <submittedName>
        <fullName evidence="6">HTH-type transcriptional activator TipA</fullName>
    </submittedName>
</protein>
<dbReference type="GO" id="GO:0003700">
    <property type="term" value="F:DNA-binding transcription factor activity"/>
    <property type="evidence" value="ECO:0007669"/>
    <property type="project" value="InterPro"/>
</dbReference>
<reference evidence="6 7" key="1">
    <citation type="submission" date="2019-10" db="EMBL/GenBank/DDBJ databases">
        <title>Actinomadura rubteroloni sp. nov. and Actinomadura macrotermitis sp. nov., isolated from the gut of fungus growing-termite Macrotermes natalensis.</title>
        <authorList>
            <person name="Benndorf R."/>
            <person name="Martin K."/>
            <person name="Kuefner M."/>
            <person name="De Beer W."/>
            <person name="Kaster A.-K."/>
            <person name="Vollmers J."/>
            <person name="Poulsen M."/>
            <person name="Beemelmanns C."/>
        </authorList>
    </citation>
    <scope>NUCLEOTIDE SEQUENCE [LARGE SCALE GENOMIC DNA]</scope>
    <source>
        <strain evidence="6 7">RB68</strain>
    </source>
</reference>
<dbReference type="OrthoDB" id="9809391at2"/>
<dbReference type="PROSITE" id="PS00552">
    <property type="entry name" value="HTH_MERR_1"/>
    <property type="match status" value="1"/>
</dbReference>
<evidence type="ECO:0000256" key="3">
    <source>
        <dbReference type="ARBA" id="ARBA00023159"/>
    </source>
</evidence>
<organism evidence="6 7">
    <name type="scientific">Actinomadura macrotermitis</name>
    <dbReference type="NCBI Taxonomy" id="2585200"/>
    <lineage>
        <taxon>Bacteria</taxon>
        <taxon>Bacillati</taxon>
        <taxon>Actinomycetota</taxon>
        <taxon>Actinomycetes</taxon>
        <taxon>Streptosporangiales</taxon>
        <taxon>Thermomonosporaceae</taxon>
        <taxon>Actinomadura</taxon>
    </lineage>
</organism>
<proteinExistence type="predicted"/>